<name>A0A397G7Z2_9GLOM</name>
<proteinExistence type="predicted"/>
<keyword evidence="2" id="KW-1185">Reference proteome</keyword>
<accession>A0A397G7Z2</accession>
<reference evidence="1 2" key="1">
    <citation type="submission" date="2018-08" db="EMBL/GenBank/DDBJ databases">
        <title>Genome and evolution of the arbuscular mycorrhizal fungus Diversispora epigaea (formerly Glomus versiforme) and its bacterial endosymbionts.</title>
        <authorList>
            <person name="Sun X."/>
            <person name="Fei Z."/>
            <person name="Harrison M."/>
        </authorList>
    </citation>
    <scope>NUCLEOTIDE SEQUENCE [LARGE SCALE GENOMIC DNA]</scope>
    <source>
        <strain evidence="1 2">IT104</strain>
    </source>
</reference>
<evidence type="ECO:0000313" key="1">
    <source>
        <dbReference type="EMBL" id="RHZ44210.1"/>
    </source>
</evidence>
<organism evidence="1 2">
    <name type="scientific">Diversispora epigaea</name>
    <dbReference type="NCBI Taxonomy" id="1348612"/>
    <lineage>
        <taxon>Eukaryota</taxon>
        <taxon>Fungi</taxon>
        <taxon>Fungi incertae sedis</taxon>
        <taxon>Mucoromycota</taxon>
        <taxon>Glomeromycotina</taxon>
        <taxon>Glomeromycetes</taxon>
        <taxon>Diversisporales</taxon>
        <taxon>Diversisporaceae</taxon>
        <taxon>Diversispora</taxon>
    </lineage>
</organism>
<comment type="caution">
    <text evidence="1">The sequence shown here is derived from an EMBL/GenBank/DDBJ whole genome shotgun (WGS) entry which is preliminary data.</text>
</comment>
<dbReference type="AlphaFoldDB" id="A0A397G7Z2"/>
<dbReference type="Proteomes" id="UP000266861">
    <property type="component" value="Unassembled WGS sequence"/>
</dbReference>
<protein>
    <submittedName>
        <fullName evidence="1">Uncharacterized protein</fullName>
    </submittedName>
</protein>
<evidence type="ECO:0000313" key="2">
    <source>
        <dbReference type="Proteomes" id="UP000266861"/>
    </source>
</evidence>
<gene>
    <name evidence="1" type="ORF">Glove_750g9</name>
</gene>
<dbReference type="EMBL" id="PQFF01000588">
    <property type="protein sequence ID" value="RHZ44210.1"/>
    <property type="molecule type" value="Genomic_DNA"/>
</dbReference>
<sequence length="67" mass="7967">MKGRSQENQFKKEGLSSVMKIMKGFQSRLDDTWTQKFAAKNDRELYTSYRTVKLKCIVRQSRLSNFK</sequence>